<dbReference type="OrthoDB" id="3219854at2759"/>
<comment type="caution">
    <text evidence="3">The sequence shown here is derived from an EMBL/GenBank/DDBJ whole genome shotgun (WGS) entry which is preliminary data.</text>
</comment>
<feature type="transmembrane region" description="Helical" evidence="1">
    <location>
        <begin position="89"/>
        <end position="110"/>
    </location>
</feature>
<accession>A0A9P5YF26</accession>
<evidence type="ECO:0000256" key="1">
    <source>
        <dbReference type="SAM" id="Phobius"/>
    </source>
</evidence>
<sequence>INTLWFASLTLSLAAVIISILCKQWLYEYQRYDNFTTDDSLLIHGLRYRGLQAWRVPEIISSLPLLLQTALVSFLIGILLLLWSLENTVAVISTIIIGLTFLFLIITTALPSIQYIFPKFHTQCAYKSSQSW</sequence>
<feature type="transmembrane region" description="Helical" evidence="1">
    <location>
        <begin position="6"/>
        <end position="26"/>
    </location>
</feature>
<name>A0A9P5YF26_9AGAR</name>
<keyword evidence="1" id="KW-0472">Membrane</keyword>
<dbReference type="AlphaFoldDB" id="A0A9P5YF26"/>
<feature type="non-terminal residue" evidence="3">
    <location>
        <position position="132"/>
    </location>
</feature>
<keyword evidence="1" id="KW-0812">Transmembrane</keyword>
<evidence type="ECO:0000259" key="2">
    <source>
        <dbReference type="Pfam" id="PF20153"/>
    </source>
</evidence>
<gene>
    <name evidence="3" type="ORF">BDZ94DRAFT_1146781</name>
</gene>
<proteinExistence type="predicted"/>
<dbReference type="Proteomes" id="UP000807353">
    <property type="component" value="Unassembled WGS sequence"/>
</dbReference>
<reference evidence="3" key="1">
    <citation type="submission" date="2020-11" db="EMBL/GenBank/DDBJ databases">
        <authorList>
            <consortium name="DOE Joint Genome Institute"/>
            <person name="Ahrendt S."/>
            <person name="Riley R."/>
            <person name="Andreopoulos W."/>
            <person name="Labutti K."/>
            <person name="Pangilinan J."/>
            <person name="Ruiz-Duenas F.J."/>
            <person name="Barrasa J.M."/>
            <person name="Sanchez-Garcia M."/>
            <person name="Camarero S."/>
            <person name="Miyauchi S."/>
            <person name="Serrano A."/>
            <person name="Linde D."/>
            <person name="Babiker R."/>
            <person name="Drula E."/>
            <person name="Ayuso-Fernandez I."/>
            <person name="Pacheco R."/>
            <person name="Padilla G."/>
            <person name="Ferreira P."/>
            <person name="Barriuso J."/>
            <person name="Kellner H."/>
            <person name="Castanera R."/>
            <person name="Alfaro M."/>
            <person name="Ramirez L."/>
            <person name="Pisabarro A.G."/>
            <person name="Kuo A."/>
            <person name="Tritt A."/>
            <person name="Lipzen A."/>
            <person name="He G."/>
            <person name="Yan M."/>
            <person name="Ng V."/>
            <person name="Cullen D."/>
            <person name="Martin F."/>
            <person name="Rosso M.-N."/>
            <person name="Henrissat B."/>
            <person name="Hibbett D."/>
            <person name="Martinez A.T."/>
            <person name="Grigoriev I.V."/>
        </authorList>
    </citation>
    <scope>NUCLEOTIDE SEQUENCE</scope>
    <source>
        <strain evidence="3">CBS 247.69</strain>
    </source>
</reference>
<feature type="transmembrane region" description="Helical" evidence="1">
    <location>
        <begin position="65"/>
        <end position="83"/>
    </location>
</feature>
<keyword evidence="1" id="KW-1133">Transmembrane helix</keyword>
<protein>
    <recommendedName>
        <fullName evidence="2">DUF6535 domain-containing protein</fullName>
    </recommendedName>
</protein>
<evidence type="ECO:0000313" key="4">
    <source>
        <dbReference type="Proteomes" id="UP000807353"/>
    </source>
</evidence>
<dbReference type="Pfam" id="PF20153">
    <property type="entry name" value="DUF6535"/>
    <property type="match status" value="1"/>
</dbReference>
<organism evidence="3 4">
    <name type="scientific">Collybia nuda</name>
    <dbReference type="NCBI Taxonomy" id="64659"/>
    <lineage>
        <taxon>Eukaryota</taxon>
        <taxon>Fungi</taxon>
        <taxon>Dikarya</taxon>
        <taxon>Basidiomycota</taxon>
        <taxon>Agaricomycotina</taxon>
        <taxon>Agaricomycetes</taxon>
        <taxon>Agaricomycetidae</taxon>
        <taxon>Agaricales</taxon>
        <taxon>Tricholomatineae</taxon>
        <taxon>Clitocybaceae</taxon>
        <taxon>Collybia</taxon>
    </lineage>
</organism>
<dbReference type="InterPro" id="IPR045338">
    <property type="entry name" value="DUF6535"/>
</dbReference>
<feature type="domain" description="DUF6535" evidence="2">
    <location>
        <begin position="1"/>
        <end position="84"/>
    </location>
</feature>
<evidence type="ECO:0000313" key="3">
    <source>
        <dbReference type="EMBL" id="KAF9467505.1"/>
    </source>
</evidence>
<feature type="non-terminal residue" evidence="3">
    <location>
        <position position="1"/>
    </location>
</feature>
<keyword evidence="4" id="KW-1185">Reference proteome</keyword>
<dbReference type="EMBL" id="MU150236">
    <property type="protein sequence ID" value="KAF9467505.1"/>
    <property type="molecule type" value="Genomic_DNA"/>
</dbReference>